<dbReference type="EMBL" id="CAADFQ010000007">
    <property type="protein sequence ID" value="VFK28767.1"/>
    <property type="molecule type" value="Genomic_DNA"/>
</dbReference>
<dbReference type="Gene3D" id="2.30.42.10">
    <property type="match status" value="1"/>
</dbReference>
<feature type="domain" description="Haem-binding uptake Tiki superfamily ChaN" evidence="1">
    <location>
        <begin position="76"/>
        <end position="306"/>
    </location>
</feature>
<feature type="domain" description="PDZ" evidence="2">
    <location>
        <begin position="350"/>
        <end position="417"/>
    </location>
</feature>
<dbReference type="AlphaFoldDB" id="A0A451B739"/>
<dbReference type="Pfam" id="PF13180">
    <property type="entry name" value="PDZ_2"/>
    <property type="match status" value="1"/>
</dbReference>
<evidence type="ECO:0000259" key="2">
    <source>
        <dbReference type="Pfam" id="PF13180"/>
    </source>
</evidence>
<evidence type="ECO:0000313" key="3">
    <source>
        <dbReference type="EMBL" id="VFK22404.1"/>
    </source>
</evidence>
<evidence type="ECO:0000259" key="1">
    <source>
        <dbReference type="Pfam" id="PF04187"/>
    </source>
</evidence>
<accession>A0A451B739</accession>
<dbReference type="InterPro" id="IPR007314">
    <property type="entry name" value="Cofac_haem-bd_dom"/>
</dbReference>
<dbReference type="SUPFAM" id="SSF159501">
    <property type="entry name" value="EreA/ChaN-like"/>
    <property type="match status" value="1"/>
</dbReference>
<dbReference type="Gene3D" id="3.40.50.11550">
    <property type="match status" value="1"/>
</dbReference>
<dbReference type="CDD" id="cd14727">
    <property type="entry name" value="ChanN-like"/>
    <property type="match status" value="1"/>
</dbReference>
<organism evidence="5">
    <name type="scientific">Candidatus Kentrum sp. MB</name>
    <dbReference type="NCBI Taxonomy" id="2138164"/>
    <lineage>
        <taxon>Bacteria</taxon>
        <taxon>Pseudomonadati</taxon>
        <taxon>Pseudomonadota</taxon>
        <taxon>Gammaproteobacteria</taxon>
        <taxon>Candidatus Kentrum</taxon>
    </lineage>
</organism>
<dbReference type="EMBL" id="CAADGH010000001">
    <property type="protein sequence ID" value="VFK74084.1"/>
    <property type="molecule type" value="Genomic_DNA"/>
</dbReference>
<dbReference type="SUPFAM" id="SSF50156">
    <property type="entry name" value="PDZ domain-like"/>
    <property type="match status" value="1"/>
</dbReference>
<dbReference type="InterPro" id="IPR001478">
    <property type="entry name" value="PDZ"/>
</dbReference>
<proteinExistence type="predicted"/>
<evidence type="ECO:0000313" key="5">
    <source>
        <dbReference type="EMBL" id="VFK74084.1"/>
    </source>
</evidence>
<dbReference type="EMBL" id="CAADFO010000002">
    <property type="protein sequence ID" value="VFK22404.1"/>
    <property type="molecule type" value="Genomic_DNA"/>
</dbReference>
<dbReference type="PROSITE" id="PS51257">
    <property type="entry name" value="PROKAR_LIPOPROTEIN"/>
    <property type="match status" value="1"/>
</dbReference>
<name>A0A451B739_9GAMM</name>
<dbReference type="InterPro" id="IPR036034">
    <property type="entry name" value="PDZ_sf"/>
</dbReference>
<protein>
    <submittedName>
        <fullName evidence="5">Uncharacterized iron-regulated protein</fullName>
    </submittedName>
</protein>
<sequence>MWRQLVGIVLVVVLVSGCHGIATGAHQTSVKTMDRITPHSPRVVGTASRSQDAGLPHTKPTRVVELGALPELDAILPRLAKKRVIFIGETHTRLADHLNQLAIIQGLWAQGKTLAIGMESFQQPFQSHLDDFIAGNTDDATELLARTEYYERWRYDYRLYQPILDFAREQKIPLIALNVSSELVKKVSENGWDALVRDNTLTKEERAQLPQTIDRSNRAYEERLREVFRQHGAIDRKASSDMKEGKEKHQKRGVTDFGRFMDVQLLWDEGMAKRAAEYVAEHPSVTLIVLAGSGHLVHGDGIPDRLRKRVDVDTAIVLPVGAETDVDMADFLLVSEERLLPPAGRLGILLEKNAEVASFMAESAARDAGIELQDRIRSIDKRPIASLADIKLALWNKRPGDRVSVQVHRTHWITEKDLRFEVRLR</sequence>
<evidence type="ECO:0000313" key="4">
    <source>
        <dbReference type="EMBL" id="VFK28767.1"/>
    </source>
</evidence>
<reference evidence="5" key="1">
    <citation type="submission" date="2019-02" db="EMBL/GenBank/DDBJ databases">
        <authorList>
            <person name="Gruber-Vodicka R. H."/>
            <person name="Seah K. B. B."/>
        </authorList>
    </citation>
    <scope>NUCLEOTIDE SEQUENCE</scope>
    <source>
        <strain evidence="3">BECK_BZ197</strain>
        <strain evidence="5">BECK_BZ198</strain>
        <strain evidence="4">BECK_BZ199</strain>
    </source>
</reference>
<dbReference type="Pfam" id="PF04187">
    <property type="entry name" value="Cofac_haem_bdg"/>
    <property type="match status" value="1"/>
</dbReference>
<gene>
    <name evidence="3" type="ORF">BECKMB1821G_GA0114241_100213</name>
    <name evidence="5" type="ORF">BECKMB1821H_GA0114242_100113</name>
    <name evidence="4" type="ORF">BECKMB1821I_GA0114274_100714</name>
</gene>